<feature type="region of interest" description="Disordered" evidence="1">
    <location>
        <begin position="64"/>
        <end position="117"/>
    </location>
</feature>
<dbReference type="PANTHER" id="PTHR38758:SF1">
    <property type="entry name" value="PROTEIN, PUTATIVE-RELATED"/>
    <property type="match status" value="1"/>
</dbReference>
<evidence type="ECO:0000313" key="3">
    <source>
        <dbReference type="EMBL" id="CAL4772372.1"/>
    </source>
</evidence>
<evidence type="ECO:0000313" key="4">
    <source>
        <dbReference type="Proteomes" id="UP001152797"/>
    </source>
</evidence>
<feature type="compositionally biased region" description="Basic and acidic residues" evidence="1">
    <location>
        <begin position="760"/>
        <end position="769"/>
    </location>
</feature>
<name>A0A9P1C5T3_9DINO</name>
<feature type="compositionally biased region" description="Basic and acidic residues" evidence="1">
    <location>
        <begin position="439"/>
        <end position="450"/>
    </location>
</feature>
<dbReference type="EMBL" id="CAMXCT020000948">
    <property type="protein sequence ID" value="CAL1138435.1"/>
    <property type="molecule type" value="Genomic_DNA"/>
</dbReference>
<dbReference type="EMBL" id="CAMXCT010000948">
    <property type="protein sequence ID" value="CAI3985060.1"/>
    <property type="molecule type" value="Genomic_DNA"/>
</dbReference>
<dbReference type="PANTHER" id="PTHR38758">
    <property type="entry name" value="PUTATIVE-RELATED"/>
    <property type="match status" value="1"/>
</dbReference>
<feature type="compositionally biased region" description="Basic and acidic residues" evidence="1">
    <location>
        <begin position="480"/>
        <end position="490"/>
    </location>
</feature>
<feature type="compositionally biased region" description="Basic and acidic residues" evidence="1">
    <location>
        <begin position="21"/>
        <end position="46"/>
    </location>
</feature>
<accession>A0A9P1C5T3</accession>
<evidence type="ECO:0000313" key="2">
    <source>
        <dbReference type="EMBL" id="CAI3985060.1"/>
    </source>
</evidence>
<reference evidence="2" key="1">
    <citation type="submission" date="2022-10" db="EMBL/GenBank/DDBJ databases">
        <authorList>
            <person name="Chen Y."/>
            <person name="Dougan E. K."/>
            <person name="Chan C."/>
            <person name="Rhodes N."/>
            <person name="Thang M."/>
        </authorList>
    </citation>
    <scope>NUCLEOTIDE SEQUENCE</scope>
</reference>
<reference evidence="3 4" key="2">
    <citation type="submission" date="2024-05" db="EMBL/GenBank/DDBJ databases">
        <authorList>
            <person name="Chen Y."/>
            <person name="Shah S."/>
            <person name="Dougan E. K."/>
            <person name="Thang M."/>
            <person name="Chan C."/>
        </authorList>
    </citation>
    <scope>NUCLEOTIDE SEQUENCE [LARGE SCALE GENOMIC DNA]</scope>
</reference>
<dbReference type="AlphaFoldDB" id="A0A9P1C5T3"/>
<feature type="compositionally biased region" description="Basic and acidic residues" evidence="1">
    <location>
        <begin position="129"/>
        <end position="307"/>
    </location>
</feature>
<feature type="region of interest" description="Disordered" evidence="1">
    <location>
        <begin position="129"/>
        <end position="495"/>
    </location>
</feature>
<gene>
    <name evidence="2" type="ORF">C1SCF055_LOCUS12546</name>
</gene>
<keyword evidence="4" id="KW-1185">Reference proteome</keyword>
<feature type="non-terminal residue" evidence="2">
    <location>
        <position position="1"/>
    </location>
</feature>
<sequence>VRLMDSSESESSSNGTPEVQAELRAKRQAEEEELARKRAQAELEAKRQAEEEELARKRAQAELEAKRQAEEEELARRRAEAELEAKRQAEEEDLARKRAEAELEAKRQAEQEELARKRAEAELLAKRQAEQEELARKRAQAEMEAKRQAEEEELARRQAEAELQAKRQAEEEERARKRAEAELEAKRQAEEEERARKRAEAELEAKRQAEEEKLARKRAEAELEAKRQAEEEERARKRAEAELEAKRQAEEEELARKRSEAELQAKKQVEEAELARKRADGEPHAAQREAEEVLMRKQKEAAQRAEAEPNVAQREAEEEELVRKQKGAAQQARRLAQEEELEEVQEEIEIEEESETHFDQPGVESYHPQASSQHVQLPGLTLAAAVEVPHASTPEEETSESEASAAVVAVTKRPSMKITALDEEESRRQAEEADGEDELEKHSDIRRNDARWSVSNHPGSSSDGPAFSHLRRSSNPRGSRGKESVEREPSELPSTFLLETEHRARNDCLEDPWKGSGWADDLRRFADEELIPDKDCEVQAKFLDGRGRGRFLEATKQIKGFVNSKLTVINCLALKERSLLSYAMFMFYSVMIITGTLQLTTCHGESCLVAKQVSFEGLFGMIHYTPHLADVWQMGSGFLDCAAMGGQIQESDDVQQRHRAAARFVEAFKDSKAASSKAADVSQGVVFQPARPAAPSKAPASSAVPSKAAAVPAAKALARPKTEEDRIELERSTRKALEDAQFWDLPIEDALRNLRARSTRCKDHTKRVADAFQARQSRKRSAQRPEKPRPPTGAEVWGKRSEPGNSPAWPKEATFLDPKTSKPKASQVASIQIKQPLSEISDPDTFSAQFIEAAAKAAGIDPRRLRVRAVRAVPDTVAGDRARERAPLLGPSRPGV</sequence>
<protein>
    <submittedName>
        <fullName evidence="2">Uncharacterized protein</fullName>
    </submittedName>
</protein>
<feature type="region of interest" description="Disordered" evidence="1">
    <location>
        <begin position="760"/>
        <end position="827"/>
    </location>
</feature>
<evidence type="ECO:0000256" key="1">
    <source>
        <dbReference type="SAM" id="MobiDB-lite"/>
    </source>
</evidence>
<proteinExistence type="predicted"/>
<organism evidence="2">
    <name type="scientific">Cladocopium goreaui</name>
    <dbReference type="NCBI Taxonomy" id="2562237"/>
    <lineage>
        <taxon>Eukaryota</taxon>
        <taxon>Sar</taxon>
        <taxon>Alveolata</taxon>
        <taxon>Dinophyceae</taxon>
        <taxon>Suessiales</taxon>
        <taxon>Symbiodiniaceae</taxon>
        <taxon>Cladocopium</taxon>
    </lineage>
</organism>
<dbReference type="Proteomes" id="UP001152797">
    <property type="component" value="Unassembled WGS sequence"/>
</dbReference>
<feature type="region of interest" description="Disordered" evidence="1">
    <location>
        <begin position="1"/>
        <end position="46"/>
    </location>
</feature>
<feature type="compositionally biased region" description="Acidic residues" evidence="1">
    <location>
        <begin position="338"/>
        <end position="354"/>
    </location>
</feature>
<dbReference type="EMBL" id="CAMXCT030000948">
    <property type="protein sequence ID" value="CAL4772372.1"/>
    <property type="molecule type" value="Genomic_DNA"/>
</dbReference>
<feature type="compositionally biased region" description="Polar residues" evidence="1">
    <location>
        <begin position="453"/>
        <end position="463"/>
    </location>
</feature>
<feature type="compositionally biased region" description="Low complexity" evidence="1">
    <location>
        <begin position="401"/>
        <end position="411"/>
    </location>
</feature>
<comment type="caution">
    <text evidence="2">The sequence shown here is derived from an EMBL/GenBank/DDBJ whole genome shotgun (WGS) entry which is preliminary data.</text>
</comment>